<dbReference type="Gene3D" id="1.10.220.150">
    <property type="entry name" value="Arf GTPase activating protein"/>
    <property type="match status" value="1"/>
</dbReference>
<name>A0AAD3XI64_NEPGR</name>
<keyword evidence="1" id="KW-0343">GTPase activation</keyword>
<keyword evidence="3 5" id="KW-0863">Zinc-finger</keyword>
<dbReference type="CDD" id="cd08204">
    <property type="entry name" value="ArfGap"/>
    <property type="match status" value="1"/>
</dbReference>
<dbReference type="FunFam" id="1.10.220.150:FF:000009">
    <property type="entry name" value="stromal membrane-associated protein 1 isoform X1"/>
    <property type="match status" value="1"/>
</dbReference>
<organism evidence="8 9">
    <name type="scientific">Nepenthes gracilis</name>
    <name type="common">Slender pitcher plant</name>
    <dbReference type="NCBI Taxonomy" id="150966"/>
    <lineage>
        <taxon>Eukaryota</taxon>
        <taxon>Viridiplantae</taxon>
        <taxon>Streptophyta</taxon>
        <taxon>Embryophyta</taxon>
        <taxon>Tracheophyta</taxon>
        <taxon>Spermatophyta</taxon>
        <taxon>Magnoliopsida</taxon>
        <taxon>eudicotyledons</taxon>
        <taxon>Gunneridae</taxon>
        <taxon>Pentapetalae</taxon>
        <taxon>Caryophyllales</taxon>
        <taxon>Nepenthaceae</taxon>
        <taxon>Nepenthes</taxon>
    </lineage>
</organism>
<gene>
    <name evidence="8" type="ORF">Nepgr_007239</name>
</gene>
<proteinExistence type="predicted"/>
<keyword evidence="4" id="KW-0862">Zinc</keyword>
<dbReference type="PROSITE" id="PS50115">
    <property type="entry name" value="ARFGAP"/>
    <property type="match status" value="1"/>
</dbReference>
<feature type="domain" description="Arf-GAP" evidence="7">
    <location>
        <begin position="73"/>
        <end position="187"/>
    </location>
</feature>
<dbReference type="GO" id="GO:0008270">
    <property type="term" value="F:zinc ion binding"/>
    <property type="evidence" value="ECO:0007669"/>
    <property type="project" value="UniProtKB-KW"/>
</dbReference>
<evidence type="ECO:0000256" key="3">
    <source>
        <dbReference type="ARBA" id="ARBA00022771"/>
    </source>
</evidence>
<keyword evidence="9" id="KW-1185">Reference proteome</keyword>
<dbReference type="InterPro" id="IPR044520">
    <property type="entry name" value="ARF_GAP_AGD5/15"/>
</dbReference>
<dbReference type="EMBL" id="BSYO01000005">
    <property type="protein sequence ID" value="GMH05399.1"/>
    <property type="molecule type" value="Genomic_DNA"/>
</dbReference>
<dbReference type="InterPro" id="IPR037278">
    <property type="entry name" value="ARFGAP/RecO"/>
</dbReference>
<feature type="compositionally biased region" description="Basic and acidic residues" evidence="6">
    <location>
        <begin position="206"/>
        <end position="215"/>
    </location>
</feature>
<evidence type="ECO:0000259" key="7">
    <source>
        <dbReference type="PROSITE" id="PS50115"/>
    </source>
</evidence>
<sequence>MKSQSTSSTCPLPLYSFSLQSYKDSATTEESNYPSRPSPPTSLSLSLSLSLSRNHGTMNEKAAVSKELNEKHRKILDGLLRIPENRECADCKSLGPRWASVNLGIFICMRCSGIHRSLGVHISKVRSATLDTWLPDQVIFIQSMGNEKSNAYWEADLPPNHDRVQIENFIRAKYVEKRWIPRDRKVKSPARIKEEVTSAYRLRPWSGDEHGDGSKIKKHHPYTGEKYNHPPSTDNKEVAILAPISRPGSVDKQRGSDNDERRHLEKADNNLPSKYGLVSDTRSAIAVPHKVSGSATGHQRSDEFMQRSGPVALKIEPAAANSMPVVRSLKDDYAAELFRIIFMADSKEDSKNSVTDSIAWVEFDSDEAASTEEEKISSKSSEVEIQLTSKIEYISKDATSLTQHCSQEPQKDLKNKNPDPFDKSDTMDTYSIHHRRLAILAQDEPFHMASLAISCNGAQKDPSHYVHQPRANGIHWEAPQTQMPIAKIQTFRPANFTGSIVPYMTTSSIYRPATLFNSSATTSAKRPPSALPVSGHDYDFSHLTRGLSRRQ</sequence>
<feature type="compositionally biased region" description="Basic and acidic residues" evidence="6">
    <location>
        <begin position="409"/>
        <end position="423"/>
    </location>
</feature>
<dbReference type="InterPro" id="IPR038508">
    <property type="entry name" value="ArfGAP_dom_sf"/>
</dbReference>
<dbReference type="PRINTS" id="PR00405">
    <property type="entry name" value="REVINTRACTNG"/>
</dbReference>
<accession>A0AAD3XI64</accession>
<dbReference type="InterPro" id="IPR001164">
    <property type="entry name" value="ArfGAP_dom"/>
</dbReference>
<dbReference type="AlphaFoldDB" id="A0AAD3XI64"/>
<dbReference type="PANTHER" id="PTHR46419">
    <property type="entry name" value="ADP-RIBOSYLATION FACTOR GTPASE-ACTIVATING PROTEIN AGD5"/>
    <property type="match status" value="1"/>
</dbReference>
<evidence type="ECO:0000256" key="1">
    <source>
        <dbReference type="ARBA" id="ARBA00022468"/>
    </source>
</evidence>
<evidence type="ECO:0000313" key="9">
    <source>
        <dbReference type="Proteomes" id="UP001279734"/>
    </source>
</evidence>
<protein>
    <recommendedName>
        <fullName evidence="7">Arf-GAP domain-containing protein</fullName>
    </recommendedName>
</protein>
<feature type="region of interest" description="Disordered" evidence="6">
    <location>
        <begin position="204"/>
        <end position="275"/>
    </location>
</feature>
<evidence type="ECO:0000256" key="2">
    <source>
        <dbReference type="ARBA" id="ARBA00022723"/>
    </source>
</evidence>
<feature type="compositionally biased region" description="Basic and acidic residues" evidence="6">
    <location>
        <begin position="249"/>
        <end position="268"/>
    </location>
</feature>
<comment type="caution">
    <text evidence="8">The sequence shown here is derived from an EMBL/GenBank/DDBJ whole genome shotgun (WGS) entry which is preliminary data.</text>
</comment>
<evidence type="ECO:0000256" key="6">
    <source>
        <dbReference type="SAM" id="MobiDB-lite"/>
    </source>
</evidence>
<dbReference type="SMART" id="SM00105">
    <property type="entry name" value="ArfGap"/>
    <property type="match status" value="1"/>
</dbReference>
<feature type="region of interest" description="Disordered" evidence="6">
    <location>
        <begin position="401"/>
        <end position="423"/>
    </location>
</feature>
<dbReference type="PANTHER" id="PTHR46419:SF1">
    <property type="entry name" value="ARF-GAP DOMAIN-CONTAINING PROTEIN"/>
    <property type="match status" value="1"/>
</dbReference>
<dbReference type="GO" id="GO:0005096">
    <property type="term" value="F:GTPase activator activity"/>
    <property type="evidence" value="ECO:0007669"/>
    <property type="project" value="UniProtKB-KW"/>
</dbReference>
<reference evidence="8" key="1">
    <citation type="submission" date="2023-05" db="EMBL/GenBank/DDBJ databases">
        <title>Nepenthes gracilis genome sequencing.</title>
        <authorList>
            <person name="Fukushima K."/>
        </authorList>
    </citation>
    <scope>NUCLEOTIDE SEQUENCE</scope>
    <source>
        <strain evidence="8">SING2019-196</strain>
    </source>
</reference>
<dbReference type="SUPFAM" id="SSF57863">
    <property type="entry name" value="ArfGap/RecO-like zinc finger"/>
    <property type="match status" value="1"/>
</dbReference>
<evidence type="ECO:0000256" key="4">
    <source>
        <dbReference type="ARBA" id="ARBA00022833"/>
    </source>
</evidence>
<dbReference type="Pfam" id="PF01412">
    <property type="entry name" value="ArfGap"/>
    <property type="match status" value="1"/>
</dbReference>
<evidence type="ECO:0000256" key="5">
    <source>
        <dbReference type="PROSITE-ProRule" id="PRU00288"/>
    </source>
</evidence>
<dbReference type="Proteomes" id="UP001279734">
    <property type="component" value="Unassembled WGS sequence"/>
</dbReference>
<keyword evidence="2" id="KW-0479">Metal-binding</keyword>
<evidence type="ECO:0000313" key="8">
    <source>
        <dbReference type="EMBL" id="GMH05399.1"/>
    </source>
</evidence>